<comment type="caution">
    <text evidence="16">Lacks conserved residue(s) required for the propagation of feature annotation.</text>
</comment>
<dbReference type="PANTHER" id="PTHR37838">
    <property type="entry name" value="NA(+)-TRANSLOCATING NADH-QUINONE REDUCTASE SUBUNIT C"/>
    <property type="match status" value="1"/>
</dbReference>
<evidence type="ECO:0000256" key="2">
    <source>
        <dbReference type="ARBA" id="ARBA00022475"/>
    </source>
</evidence>
<dbReference type="EMBL" id="QFRJ01000002">
    <property type="protein sequence ID" value="PWH86488.1"/>
    <property type="molecule type" value="Genomic_DNA"/>
</dbReference>
<evidence type="ECO:0000259" key="17">
    <source>
        <dbReference type="SMART" id="SM00900"/>
    </source>
</evidence>
<evidence type="ECO:0000256" key="11">
    <source>
        <dbReference type="ARBA" id="ARBA00023053"/>
    </source>
</evidence>
<evidence type="ECO:0000313" key="18">
    <source>
        <dbReference type="EMBL" id="PWH86488.1"/>
    </source>
</evidence>
<keyword evidence="13 16" id="KW-0830">Ubiquinone</keyword>
<dbReference type="InterPro" id="IPR007329">
    <property type="entry name" value="FMN-bd"/>
</dbReference>
<evidence type="ECO:0000256" key="12">
    <source>
        <dbReference type="ARBA" id="ARBA00023065"/>
    </source>
</evidence>
<comment type="cofactor">
    <cofactor evidence="16">
        <name>FMN</name>
        <dbReference type="ChEBI" id="CHEBI:58210"/>
    </cofactor>
</comment>
<evidence type="ECO:0000256" key="10">
    <source>
        <dbReference type="ARBA" id="ARBA00023027"/>
    </source>
</evidence>
<evidence type="ECO:0000256" key="16">
    <source>
        <dbReference type="HAMAP-Rule" id="MF_00427"/>
    </source>
</evidence>
<sequence>MKVNKDANGYTFAFSIILVIVVGVILSSLSIGLGPLKKANVEVKKKMNILSALGVESTRKDGSEKYDKYITESYVISHSGNLQENLPAEKQAFSLDVQKQFRDKTVKVTDRLYPIFEAEKDGEKLFVLPVVGKGLWGPIWGFVALADDYETIVGTSFDHKGETPGLGAEISQSFFENRYNGEKIASNGTFTPISVVQNGSGSESQKVDGITGGTITSKGVERMVNETMEVYYKYFSKNK</sequence>
<keyword evidence="12 16" id="KW-0406">Ion transport</keyword>
<comment type="function">
    <text evidence="16">NQR complex catalyzes the reduction of ubiquinone-1 to ubiquinol by two successive reactions, coupled with the transport of Na(+) ions from the cytoplasm to the periplasm. NqrA to NqrE are probably involved in the second step, the conversion of ubisemiquinone to ubiquinol.</text>
</comment>
<dbReference type="GO" id="GO:0010181">
    <property type="term" value="F:FMN binding"/>
    <property type="evidence" value="ECO:0007669"/>
    <property type="project" value="UniProtKB-UniRule"/>
</dbReference>
<keyword evidence="10 16" id="KW-0520">NAD</keyword>
<dbReference type="RefSeq" id="WP_109358599.1">
    <property type="nucleotide sequence ID" value="NZ_QFRJ01000002.1"/>
</dbReference>
<dbReference type="SMART" id="SM00900">
    <property type="entry name" value="FMN_bind"/>
    <property type="match status" value="1"/>
</dbReference>
<keyword evidence="7 16" id="KW-0812">Transmembrane</keyword>
<reference evidence="18 19" key="2">
    <citation type="submission" date="2018-05" db="EMBL/GenBank/DDBJ databases">
        <authorList>
            <person name="Lanie J.A."/>
            <person name="Ng W.-L."/>
            <person name="Kazmierczak K.M."/>
            <person name="Andrzejewski T.M."/>
            <person name="Davidsen T.M."/>
            <person name="Wayne K.J."/>
            <person name="Tettelin H."/>
            <person name="Glass J.I."/>
            <person name="Rusch D."/>
            <person name="Podicherti R."/>
            <person name="Tsui H.-C.T."/>
            <person name="Winkler M.E."/>
        </authorList>
    </citation>
    <scope>NUCLEOTIDE SEQUENCE [LARGE SCALE GENOMIC DNA]</scope>
    <source>
        <strain evidence="18 19">C305</strain>
    </source>
</reference>
<evidence type="ECO:0000313" key="19">
    <source>
        <dbReference type="Proteomes" id="UP000245370"/>
    </source>
</evidence>
<dbReference type="GO" id="GO:0005886">
    <property type="term" value="C:plasma membrane"/>
    <property type="evidence" value="ECO:0007669"/>
    <property type="project" value="UniProtKB-SubCell"/>
</dbReference>
<dbReference type="PANTHER" id="PTHR37838:SF1">
    <property type="entry name" value="NA(+)-TRANSLOCATING NADH-QUINONE REDUCTASE SUBUNIT C"/>
    <property type="match status" value="1"/>
</dbReference>
<comment type="catalytic activity">
    <reaction evidence="16">
        <text>a ubiquinone + n Na(+)(in) + NADH + H(+) = a ubiquinol + n Na(+)(out) + NAD(+)</text>
        <dbReference type="Rhea" id="RHEA:47748"/>
        <dbReference type="Rhea" id="RHEA-COMP:9565"/>
        <dbReference type="Rhea" id="RHEA-COMP:9566"/>
        <dbReference type="ChEBI" id="CHEBI:15378"/>
        <dbReference type="ChEBI" id="CHEBI:16389"/>
        <dbReference type="ChEBI" id="CHEBI:17976"/>
        <dbReference type="ChEBI" id="CHEBI:29101"/>
        <dbReference type="ChEBI" id="CHEBI:57540"/>
        <dbReference type="ChEBI" id="CHEBI:57945"/>
        <dbReference type="EC" id="7.2.1.1"/>
    </reaction>
</comment>
<keyword evidence="14 16" id="KW-0472">Membrane</keyword>
<evidence type="ECO:0000256" key="4">
    <source>
        <dbReference type="ARBA" id="ARBA00022553"/>
    </source>
</evidence>
<feature type="transmembrane region" description="Helical" evidence="16">
    <location>
        <begin position="12"/>
        <end position="36"/>
    </location>
</feature>
<dbReference type="GO" id="GO:0016655">
    <property type="term" value="F:oxidoreductase activity, acting on NAD(P)H, quinone or similar compound as acceptor"/>
    <property type="evidence" value="ECO:0007669"/>
    <property type="project" value="UniProtKB-UniRule"/>
</dbReference>
<evidence type="ECO:0000256" key="6">
    <source>
        <dbReference type="ARBA" id="ARBA00022643"/>
    </source>
</evidence>
<dbReference type="EC" id="7.2.1.1" evidence="16"/>
<keyword evidence="3" id="KW-0997">Cell inner membrane</keyword>
<evidence type="ECO:0000256" key="3">
    <source>
        <dbReference type="ARBA" id="ARBA00022519"/>
    </source>
</evidence>
<organism evidence="18 19">
    <name type="scientific">Brumimicrobium oceani</name>
    <dbReference type="NCBI Taxonomy" id="2100725"/>
    <lineage>
        <taxon>Bacteria</taxon>
        <taxon>Pseudomonadati</taxon>
        <taxon>Bacteroidota</taxon>
        <taxon>Flavobacteriia</taxon>
        <taxon>Flavobacteriales</taxon>
        <taxon>Crocinitomicaceae</taxon>
        <taxon>Brumimicrobium</taxon>
    </lineage>
</organism>
<keyword evidence="4 16" id="KW-0597">Phosphoprotein</keyword>
<evidence type="ECO:0000256" key="1">
    <source>
        <dbReference type="ARBA" id="ARBA00022448"/>
    </source>
</evidence>
<evidence type="ECO:0000256" key="15">
    <source>
        <dbReference type="ARBA" id="ARBA00023201"/>
    </source>
</evidence>
<evidence type="ECO:0000256" key="14">
    <source>
        <dbReference type="ARBA" id="ARBA00023136"/>
    </source>
</evidence>
<name>A0A2U2XFB0_9FLAO</name>
<gene>
    <name evidence="16 18" type="primary">nqrC</name>
    <name evidence="18" type="ORF">DIT68_04425</name>
</gene>
<comment type="similarity">
    <text evidence="16">Belongs to the NqrC family.</text>
</comment>
<comment type="subcellular location">
    <subcellularLocation>
        <location evidence="16">Cell membrane</location>
        <topology evidence="16">Single-pass membrane protein</topology>
    </subcellularLocation>
</comment>
<dbReference type="Pfam" id="PF04205">
    <property type="entry name" value="FMN_bind"/>
    <property type="match status" value="1"/>
</dbReference>
<comment type="subunit">
    <text evidence="16">Composed of six subunits; NqrA, NqrB, NqrC, NqrD, NqrE and NqrF.</text>
</comment>
<keyword evidence="19" id="KW-1185">Reference proteome</keyword>
<evidence type="ECO:0000256" key="9">
    <source>
        <dbReference type="ARBA" id="ARBA00022989"/>
    </source>
</evidence>
<reference evidence="18 19" key="1">
    <citation type="submission" date="2018-05" db="EMBL/GenBank/DDBJ databases">
        <title>Brumimicrobium oceani sp. nov., isolated from coastal sediment.</title>
        <authorList>
            <person name="Kou Y."/>
        </authorList>
    </citation>
    <scope>NUCLEOTIDE SEQUENCE [LARGE SCALE GENOMIC DNA]</scope>
    <source>
        <strain evidence="18 19">C305</strain>
    </source>
</reference>
<keyword evidence="11 16" id="KW-0915">Sodium</keyword>
<dbReference type="OrthoDB" id="9813828at2"/>
<comment type="caution">
    <text evidence="18">The sequence shown here is derived from an EMBL/GenBank/DDBJ whole genome shotgun (WGS) entry which is preliminary data.</text>
</comment>
<keyword evidence="1 16" id="KW-0813">Transport</keyword>
<keyword evidence="9 16" id="KW-1133">Transmembrane helix</keyword>
<evidence type="ECO:0000256" key="13">
    <source>
        <dbReference type="ARBA" id="ARBA00023075"/>
    </source>
</evidence>
<protein>
    <recommendedName>
        <fullName evidence="16">Na(+)-translocating NADH-quinone reductase subunit C</fullName>
        <shortName evidence="16">Na(+)-NQR subunit C</shortName>
        <shortName evidence="16">Na(+)-translocating NQR subunit C</shortName>
        <ecNumber evidence="16">7.2.1.1</ecNumber>
    </recommendedName>
    <alternativeName>
        <fullName evidence="16">NQR complex subunit C</fullName>
    </alternativeName>
    <alternativeName>
        <fullName evidence="16">NQR-1 subunit C</fullName>
    </alternativeName>
</protein>
<feature type="domain" description="FMN-binding" evidence="17">
    <location>
        <begin position="134"/>
        <end position="231"/>
    </location>
</feature>
<dbReference type="HAMAP" id="MF_00427">
    <property type="entry name" value="NqrC"/>
    <property type="match status" value="1"/>
</dbReference>
<dbReference type="Proteomes" id="UP000245370">
    <property type="component" value="Unassembled WGS sequence"/>
</dbReference>
<keyword evidence="8 16" id="KW-1278">Translocase</keyword>
<dbReference type="AlphaFoldDB" id="A0A2U2XFB0"/>
<keyword evidence="5 16" id="KW-0285">Flavoprotein</keyword>
<keyword evidence="6 16" id="KW-0288">FMN</keyword>
<keyword evidence="15 16" id="KW-0739">Sodium transport</keyword>
<dbReference type="GO" id="GO:0006814">
    <property type="term" value="P:sodium ion transport"/>
    <property type="evidence" value="ECO:0007669"/>
    <property type="project" value="UniProtKB-UniRule"/>
</dbReference>
<feature type="modified residue" description="FMN phosphoryl threonine" evidence="16">
    <location>
        <position position="214"/>
    </location>
</feature>
<evidence type="ECO:0000256" key="8">
    <source>
        <dbReference type="ARBA" id="ARBA00022967"/>
    </source>
</evidence>
<evidence type="ECO:0000256" key="5">
    <source>
        <dbReference type="ARBA" id="ARBA00022630"/>
    </source>
</evidence>
<accession>A0A2U2XFB0</accession>
<proteinExistence type="inferred from homology"/>
<dbReference type="NCBIfam" id="TIGR01938">
    <property type="entry name" value="nqrC"/>
    <property type="match status" value="1"/>
</dbReference>
<keyword evidence="2 16" id="KW-1003">Cell membrane</keyword>
<dbReference type="InterPro" id="IPR010204">
    <property type="entry name" value="NqrC"/>
</dbReference>
<evidence type="ECO:0000256" key="7">
    <source>
        <dbReference type="ARBA" id="ARBA00022692"/>
    </source>
</evidence>